<proteinExistence type="predicted"/>
<accession>A0A401X743</accession>
<reference evidence="1 2" key="1">
    <citation type="submission" date="2016-06" db="EMBL/GenBank/DDBJ databases">
        <title>Acetobacter pasteurianus NBRC 3278 whole genome sequencing project.</title>
        <authorList>
            <person name="Matsutani M."/>
            <person name="Shiwa Y."/>
            <person name="Okamoto-Kainuma A."/>
            <person name="Ishikawa M."/>
            <person name="Koizumi Y."/>
            <person name="Yoshikawa H."/>
            <person name="Yakushi T."/>
            <person name="Matsushita K."/>
        </authorList>
    </citation>
    <scope>NUCLEOTIDE SEQUENCE [LARGE SCALE GENOMIC DNA]</scope>
    <source>
        <strain evidence="1 2">NBRC 3278</strain>
    </source>
</reference>
<organism evidence="1 2">
    <name type="scientific">Acetobacter pasteurianus NBRC 3278</name>
    <dbReference type="NCBI Taxonomy" id="1226660"/>
    <lineage>
        <taxon>Bacteria</taxon>
        <taxon>Pseudomonadati</taxon>
        <taxon>Pseudomonadota</taxon>
        <taxon>Alphaproteobacteria</taxon>
        <taxon>Acetobacterales</taxon>
        <taxon>Acetobacteraceae</taxon>
        <taxon>Acetobacter</taxon>
    </lineage>
</organism>
<gene>
    <name evidence="1" type="ORF">NBRC3278_2835</name>
</gene>
<evidence type="ECO:0000313" key="2">
    <source>
        <dbReference type="Proteomes" id="UP000287385"/>
    </source>
</evidence>
<keyword evidence="2" id="KW-1185">Reference proteome</keyword>
<dbReference type="AlphaFoldDB" id="A0A401X743"/>
<dbReference type="EMBL" id="BDEV01000120">
    <property type="protein sequence ID" value="GCD63742.1"/>
    <property type="molecule type" value="Genomic_DNA"/>
</dbReference>
<comment type="caution">
    <text evidence="1">The sequence shown here is derived from an EMBL/GenBank/DDBJ whole genome shotgun (WGS) entry which is preliminary data.</text>
</comment>
<protein>
    <submittedName>
        <fullName evidence="1">Uncharacterized protein</fullName>
    </submittedName>
</protein>
<dbReference type="Proteomes" id="UP000287385">
    <property type="component" value="Unassembled WGS sequence"/>
</dbReference>
<sequence>MWLPDLKENDIGPFKTRDLAFAEAERLAAFHMPSAPPLKEG</sequence>
<evidence type="ECO:0000313" key="1">
    <source>
        <dbReference type="EMBL" id="GCD63742.1"/>
    </source>
</evidence>
<name>A0A401X743_ACEPA</name>